<dbReference type="OrthoDB" id="1864854at2759"/>
<reference evidence="4" key="1">
    <citation type="journal article" date="2019" name="Curr. Biol.">
        <title>Genome Sequence of Striga asiatica Provides Insight into the Evolution of Plant Parasitism.</title>
        <authorList>
            <person name="Yoshida S."/>
            <person name="Kim S."/>
            <person name="Wafula E.K."/>
            <person name="Tanskanen J."/>
            <person name="Kim Y.M."/>
            <person name="Honaas L."/>
            <person name="Yang Z."/>
            <person name="Spallek T."/>
            <person name="Conn C.E."/>
            <person name="Ichihashi Y."/>
            <person name="Cheong K."/>
            <person name="Cui S."/>
            <person name="Der J.P."/>
            <person name="Gundlach H."/>
            <person name="Jiao Y."/>
            <person name="Hori C."/>
            <person name="Ishida J.K."/>
            <person name="Kasahara H."/>
            <person name="Kiba T."/>
            <person name="Kim M.S."/>
            <person name="Koo N."/>
            <person name="Laohavisit A."/>
            <person name="Lee Y.H."/>
            <person name="Lumba S."/>
            <person name="McCourt P."/>
            <person name="Mortimer J.C."/>
            <person name="Mutuku J.M."/>
            <person name="Nomura T."/>
            <person name="Sasaki-Sekimoto Y."/>
            <person name="Seto Y."/>
            <person name="Wang Y."/>
            <person name="Wakatake T."/>
            <person name="Sakakibara H."/>
            <person name="Demura T."/>
            <person name="Yamaguchi S."/>
            <person name="Yoneyama K."/>
            <person name="Manabe R.I."/>
            <person name="Nelson D.C."/>
            <person name="Schulman A.H."/>
            <person name="Timko M.P."/>
            <person name="dePamphilis C.W."/>
            <person name="Choi D."/>
            <person name="Shirasu K."/>
        </authorList>
    </citation>
    <scope>NUCLEOTIDE SEQUENCE [LARGE SCALE GENOMIC DNA]</scope>
    <source>
        <strain evidence="4">cv. UVA1</strain>
    </source>
</reference>
<dbReference type="Pfam" id="PF25349">
    <property type="entry name" value="PH_PHS1"/>
    <property type="match status" value="1"/>
</dbReference>
<evidence type="ECO:0000313" key="3">
    <source>
        <dbReference type="EMBL" id="GER54640.1"/>
    </source>
</evidence>
<proteinExistence type="predicted"/>
<dbReference type="Proteomes" id="UP000325081">
    <property type="component" value="Unassembled WGS sequence"/>
</dbReference>
<evidence type="ECO:0000259" key="2">
    <source>
        <dbReference type="Pfam" id="PF25349"/>
    </source>
</evidence>
<keyword evidence="4" id="KW-1185">Reference proteome</keyword>
<name>A0A5A7RBI0_STRAF</name>
<accession>A0A5A7RBI0</accession>
<protein>
    <submittedName>
        <fullName evidence="3">Poor homologous synapsis 1</fullName>
    </submittedName>
</protein>
<feature type="domain" description="Poor homologous synapsis 1 PH" evidence="2">
    <location>
        <begin position="41"/>
        <end position="96"/>
    </location>
</feature>
<dbReference type="AlphaFoldDB" id="A0A5A7RBI0"/>
<feature type="non-terminal residue" evidence="3">
    <location>
        <position position="121"/>
    </location>
</feature>
<gene>
    <name evidence="3" type="ORF">STAS_32251</name>
</gene>
<evidence type="ECO:0000256" key="1">
    <source>
        <dbReference type="SAM" id="MobiDB-lite"/>
    </source>
</evidence>
<organism evidence="3 4">
    <name type="scientific">Striga asiatica</name>
    <name type="common">Asiatic witchweed</name>
    <name type="synonym">Buchnera asiatica</name>
    <dbReference type="NCBI Taxonomy" id="4170"/>
    <lineage>
        <taxon>Eukaryota</taxon>
        <taxon>Viridiplantae</taxon>
        <taxon>Streptophyta</taxon>
        <taxon>Embryophyta</taxon>
        <taxon>Tracheophyta</taxon>
        <taxon>Spermatophyta</taxon>
        <taxon>Magnoliopsida</taxon>
        <taxon>eudicotyledons</taxon>
        <taxon>Gunneridae</taxon>
        <taxon>Pentapetalae</taxon>
        <taxon>asterids</taxon>
        <taxon>lamiids</taxon>
        <taxon>Lamiales</taxon>
        <taxon>Orobanchaceae</taxon>
        <taxon>Buchnereae</taxon>
        <taxon>Striga</taxon>
    </lineage>
</organism>
<comment type="caution">
    <text evidence="3">The sequence shown here is derived from an EMBL/GenBank/DDBJ whole genome shotgun (WGS) entry which is preliminary data.</text>
</comment>
<dbReference type="InterPro" id="IPR057619">
    <property type="entry name" value="PH_PHS1"/>
</dbReference>
<sequence length="121" mass="13518">MALLEFVDVAGDKNLVYKRDVTKGLLIRKVEAEVATILFADEHYVTKMNFSWPQVPCISGFPARGSRKICSRFSINHDSEAFMALVKEVMESQKTELPAGPVFKSNMSSKHEVTSSNEPAH</sequence>
<feature type="region of interest" description="Disordered" evidence="1">
    <location>
        <begin position="99"/>
        <end position="121"/>
    </location>
</feature>
<dbReference type="EMBL" id="BKCP01011392">
    <property type="protein sequence ID" value="GER54640.1"/>
    <property type="molecule type" value="Genomic_DNA"/>
</dbReference>
<evidence type="ECO:0000313" key="4">
    <source>
        <dbReference type="Proteomes" id="UP000325081"/>
    </source>
</evidence>